<keyword evidence="7 8" id="KW-0472">Membrane</keyword>
<feature type="signal peptide" evidence="9">
    <location>
        <begin position="1"/>
        <end position="18"/>
    </location>
</feature>
<evidence type="ECO:0000259" key="10">
    <source>
        <dbReference type="Pfam" id="PF01694"/>
    </source>
</evidence>
<keyword evidence="4 8" id="KW-0812">Transmembrane</keyword>
<dbReference type="eggNOG" id="KOG2632">
    <property type="taxonomic scope" value="Eukaryota"/>
</dbReference>
<dbReference type="AlphaFoldDB" id="A9V059"/>
<dbReference type="GO" id="GO:0006508">
    <property type="term" value="P:proteolysis"/>
    <property type="evidence" value="ECO:0007669"/>
    <property type="project" value="UniProtKB-KW"/>
</dbReference>
<dbReference type="KEGG" id="mbr:MONBRDRAFT_25699"/>
<organism evidence="11 12">
    <name type="scientific">Monosiga brevicollis</name>
    <name type="common">Choanoflagellate</name>
    <dbReference type="NCBI Taxonomy" id="81824"/>
    <lineage>
        <taxon>Eukaryota</taxon>
        <taxon>Choanoflagellata</taxon>
        <taxon>Craspedida</taxon>
        <taxon>Salpingoecidae</taxon>
        <taxon>Monosiga</taxon>
    </lineage>
</organism>
<gene>
    <name evidence="11" type="ORF">MONBRDRAFT_25699</name>
</gene>
<evidence type="ECO:0000313" key="12">
    <source>
        <dbReference type="Proteomes" id="UP000001357"/>
    </source>
</evidence>
<keyword evidence="3" id="KW-0645">Protease</keyword>
<dbReference type="InParanoid" id="A9V059"/>
<evidence type="ECO:0000256" key="6">
    <source>
        <dbReference type="ARBA" id="ARBA00022989"/>
    </source>
</evidence>
<dbReference type="PANTHER" id="PTHR43066">
    <property type="entry name" value="RHOMBOID-RELATED PROTEIN"/>
    <property type="match status" value="1"/>
</dbReference>
<feature type="domain" description="Peptidase S54 rhomboid" evidence="10">
    <location>
        <begin position="133"/>
        <end position="222"/>
    </location>
</feature>
<dbReference type="EMBL" id="CH991552">
    <property type="protein sequence ID" value="EDQ89100.1"/>
    <property type="molecule type" value="Genomic_DNA"/>
</dbReference>
<proteinExistence type="inferred from homology"/>
<dbReference type="GeneID" id="5891355"/>
<dbReference type="GO" id="GO:0016020">
    <property type="term" value="C:membrane"/>
    <property type="evidence" value="ECO:0007669"/>
    <property type="project" value="UniProtKB-SubCell"/>
</dbReference>
<keyword evidence="6 8" id="KW-1133">Transmembrane helix</keyword>
<keyword evidence="9" id="KW-0732">Signal</keyword>
<evidence type="ECO:0000313" key="11">
    <source>
        <dbReference type="EMBL" id="EDQ89100.1"/>
    </source>
</evidence>
<dbReference type="SUPFAM" id="SSF144091">
    <property type="entry name" value="Rhomboid-like"/>
    <property type="match status" value="1"/>
</dbReference>
<dbReference type="Gene3D" id="1.20.1540.10">
    <property type="entry name" value="Rhomboid-like"/>
    <property type="match status" value="1"/>
</dbReference>
<reference evidence="11 12" key="1">
    <citation type="journal article" date="2008" name="Nature">
        <title>The genome of the choanoflagellate Monosiga brevicollis and the origin of metazoans.</title>
        <authorList>
            <consortium name="JGI Sequencing"/>
            <person name="King N."/>
            <person name="Westbrook M.J."/>
            <person name="Young S.L."/>
            <person name="Kuo A."/>
            <person name="Abedin M."/>
            <person name="Chapman J."/>
            <person name="Fairclough S."/>
            <person name="Hellsten U."/>
            <person name="Isogai Y."/>
            <person name="Letunic I."/>
            <person name="Marr M."/>
            <person name="Pincus D."/>
            <person name="Putnam N."/>
            <person name="Rokas A."/>
            <person name="Wright K.J."/>
            <person name="Zuzow R."/>
            <person name="Dirks W."/>
            <person name="Good M."/>
            <person name="Goodstein D."/>
            <person name="Lemons D."/>
            <person name="Li W."/>
            <person name="Lyons J.B."/>
            <person name="Morris A."/>
            <person name="Nichols S."/>
            <person name="Richter D.J."/>
            <person name="Salamov A."/>
            <person name="Bork P."/>
            <person name="Lim W.A."/>
            <person name="Manning G."/>
            <person name="Miller W.T."/>
            <person name="McGinnis W."/>
            <person name="Shapiro H."/>
            <person name="Tjian R."/>
            <person name="Grigoriev I.V."/>
            <person name="Rokhsar D."/>
        </authorList>
    </citation>
    <scope>NUCLEOTIDE SEQUENCE [LARGE SCALE GENOMIC DNA]</scope>
    <source>
        <strain evidence="12">MX1 / ATCC 50154</strain>
    </source>
</reference>
<name>A9V059_MONBE</name>
<evidence type="ECO:0000256" key="7">
    <source>
        <dbReference type="ARBA" id="ARBA00023136"/>
    </source>
</evidence>
<keyword evidence="12" id="KW-1185">Reference proteome</keyword>
<keyword evidence="5" id="KW-0378">Hydrolase</keyword>
<evidence type="ECO:0000256" key="1">
    <source>
        <dbReference type="ARBA" id="ARBA00004141"/>
    </source>
</evidence>
<comment type="similarity">
    <text evidence="2">Belongs to the peptidase S54 family.</text>
</comment>
<evidence type="ECO:0000256" key="4">
    <source>
        <dbReference type="ARBA" id="ARBA00022692"/>
    </source>
</evidence>
<protein>
    <recommendedName>
        <fullName evidence="10">Peptidase S54 rhomboid domain-containing protein</fullName>
    </recommendedName>
</protein>
<dbReference type="GO" id="GO:0004252">
    <property type="term" value="F:serine-type endopeptidase activity"/>
    <property type="evidence" value="ECO:0000318"/>
    <property type="project" value="GO_Central"/>
</dbReference>
<evidence type="ECO:0000256" key="8">
    <source>
        <dbReference type="SAM" id="Phobius"/>
    </source>
</evidence>
<comment type="subcellular location">
    <subcellularLocation>
        <location evidence="1">Membrane</location>
        <topology evidence="1">Multi-pass membrane protein</topology>
    </subcellularLocation>
</comment>
<dbReference type="InterPro" id="IPR035952">
    <property type="entry name" value="Rhomboid-like_sf"/>
</dbReference>
<accession>A9V059</accession>
<dbReference type="Proteomes" id="UP000001357">
    <property type="component" value="Unassembled WGS sequence"/>
</dbReference>
<dbReference type="RefSeq" id="XP_001746205.1">
    <property type="nucleotide sequence ID" value="XM_001746153.1"/>
</dbReference>
<evidence type="ECO:0000256" key="2">
    <source>
        <dbReference type="ARBA" id="ARBA00009045"/>
    </source>
</evidence>
<dbReference type="Pfam" id="PF01694">
    <property type="entry name" value="Rhomboid"/>
    <property type="match status" value="1"/>
</dbReference>
<dbReference type="PANTHER" id="PTHR43066:SF1">
    <property type="entry name" value="RHOMBOID PROTEIN 2"/>
    <property type="match status" value="1"/>
</dbReference>
<dbReference type="InterPro" id="IPR022764">
    <property type="entry name" value="Peptidase_S54_rhomboid_dom"/>
</dbReference>
<evidence type="ECO:0000256" key="3">
    <source>
        <dbReference type="ARBA" id="ARBA00022670"/>
    </source>
</evidence>
<feature type="transmembrane region" description="Helical" evidence="8">
    <location>
        <begin position="173"/>
        <end position="195"/>
    </location>
</feature>
<evidence type="ECO:0000256" key="9">
    <source>
        <dbReference type="SAM" id="SignalP"/>
    </source>
</evidence>
<evidence type="ECO:0000256" key="5">
    <source>
        <dbReference type="ARBA" id="ARBA00022801"/>
    </source>
</evidence>
<feature type="transmembrane region" description="Helical" evidence="8">
    <location>
        <begin position="133"/>
        <end position="152"/>
    </location>
</feature>
<feature type="chain" id="PRO_5002742627" description="Peptidase S54 rhomboid domain-containing protein" evidence="9">
    <location>
        <begin position="19"/>
        <end position="280"/>
    </location>
</feature>
<sequence>MRPLFFLSLCLSLSHALALLSLFLSLSRARSLLSLSLSLSRSLSPVGWAGLGGASGEMVGPFRARRRGNDNLALLLLAGQVMQIGIENIPPATLFLFGLNTVVHLDLLAPLGIYPPPIQASCLLPAAIVEGQAWLRLFWPVILHTSSYHLYYNMVSLLYKGRKLEPRLGTERMLMLTALFGVGGNMLHTGLAYLLHLAGFYDSYVSCSVGFSGVLFALKLRVAPFFLVLRTGSYLLKGNIPIHTIPEPGSRVGQSASVHMQSPHTLISENLFLDVFSLMV</sequence>